<evidence type="ECO:0000313" key="2">
    <source>
        <dbReference type="Proteomes" id="UP001239111"/>
    </source>
</evidence>
<name>A0ACC2PI97_9HYME</name>
<reference evidence="1" key="1">
    <citation type="submission" date="2023-04" db="EMBL/GenBank/DDBJ databases">
        <title>A chromosome-level genome assembly of the parasitoid wasp Eretmocerus hayati.</title>
        <authorList>
            <person name="Zhong Y."/>
            <person name="Liu S."/>
            <person name="Liu Y."/>
        </authorList>
    </citation>
    <scope>NUCLEOTIDE SEQUENCE</scope>
    <source>
        <strain evidence="1">ZJU_SS_LIU_2023</strain>
    </source>
</reference>
<comment type="caution">
    <text evidence="1">The sequence shown here is derived from an EMBL/GenBank/DDBJ whole genome shotgun (WGS) entry which is preliminary data.</text>
</comment>
<dbReference type="EMBL" id="CM056741">
    <property type="protein sequence ID" value="KAJ8683092.1"/>
    <property type="molecule type" value="Genomic_DNA"/>
</dbReference>
<protein>
    <submittedName>
        <fullName evidence="1">Uncharacterized protein</fullName>
    </submittedName>
</protein>
<keyword evidence="2" id="KW-1185">Reference proteome</keyword>
<accession>A0ACC2PI97</accession>
<proteinExistence type="predicted"/>
<gene>
    <name evidence="1" type="ORF">QAD02_018884</name>
</gene>
<organism evidence="1 2">
    <name type="scientific">Eretmocerus hayati</name>
    <dbReference type="NCBI Taxonomy" id="131215"/>
    <lineage>
        <taxon>Eukaryota</taxon>
        <taxon>Metazoa</taxon>
        <taxon>Ecdysozoa</taxon>
        <taxon>Arthropoda</taxon>
        <taxon>Hexapoda</taxon>
        <taxon>Insecta</taxon>
        <taxon>Pterygota</taxon>
        <taxon>Neoptera</taxon>
        <taxon>Endopterygota</taxon>
        <taxon>Hymenoptera</taxon>
        <taxon>Apocrita</taxon>
        <taxon>Proctotrupomorpha</taxon>
        <taxon>Chalcidoidea</taxon>
        <taxon>Aphelinidae</taxon>
        <taxon>Aphelininae</taxon>
        <taxon>Eretmocerus</taxon>
    </lineage>
</organism>
<dbReference type="Proteomes" id="UP001239111">
    <property type="component" value="Chromosome 1"/>
</dbReference>
<sequence>MLTARASSNNTTSSQQQQTHTRQTGEQDITPPTSTESSNTNNSSIGNGANPSGGVGASAGQQQKEAVLPLRDENSEKQISTTGVSGPGFVTLGAPVAEEVGGSRRDVRAVGSNVRLAGGGGLGATSVSGGGGYWSMRQSRPCSPRMPPPEQEHELSQQLTHHNPRPRSRHESNTTRYNNLGYWRARRVTFYRNGDPYFPGVEFRFKPGRDIGSIEALLDRLSLRLDLPRGARYIFSMDGDRKLHLDELEDGASYVVSSYKTFKV</sequence>
<evidence type="ECO:0000313" key="1">
    <source>
        <dbReference type="EMBL" id="KAJ8683092.1"/>
    </source>
</evidence>